<comment type="caution">
    <text evidence="2">The sequence shown here is derived from an EMBL/GenBank/DDBJ whole genome shotgun (WGS) entry which is preliminary data.</text>
</comment>
<proteinExistence type="predicted"/>
<reference evidence="2 3" key="1">
    <citation type="submission" date="2015-09" db="EMBL/GenBank/DDBJ databases">
        <title>Draft Genome Sequence of Bradyrhizobium manausense Strain BR 3351T, a Novel Symbiotic Nitrogen-Fixing Alphaproteobacterium Isolated from Brazilian Amazon Rain Forest.</title>
        <authorList>
            <person name="De Araujo J.L."/>
            <person name="Zilli J.E."/>
        </authorList>
    </citation>
    <scope>NUCLEOTIDE SEQUENCE [LARGE SCALE GENOMIC DNA]</scope>
    <source>
        <strain evidence="2 3">BR3351</strain>
    </source>
</reference>
<evidence type="ECO:0000259" key="1">
    <source>
        <dbReference type="SMART" id="SM01321"/>
    </source>
</evidence>
<dbReference type="Proteomes" id="UP000051936">
    <property type="component" value="Unassembled WGS sequence"/>
</dbReference>
<dbReference type="GO" id="GO:0003677">
    <property type="term" value="F:DNA binding"/>
    <property type="evidence" value="ECO:0007669"/>
    <property type="project" value="InterPro"/>
</dbReference>
<dbReference type="InterPro" id="IPR036515">
    <property type="entry name" value="Transposase_17_sf"/>
</dbReference>
<dbReference type="PANTHER" id="PTHR33360">
    <property type="entry name" value="TRANSPOSASE FOR INSERTION SEQUENCE ELEMENT IS200"/>
    <property type="match status" value="1"/>
</dbReference>
<protein>
    <recommendedName>
        <fullName evidence="1">Transposase IS200-like domain-containing protein</fullName>
    </recommendedName>
</protein>
<evidence type="ECO:0000313" key="2">
    <source>
        <dbReference type="EMBL" id="KRQ15365.1"/>
    </source>
</evidence>
<dbReference type="Pfam" id="PF01797">
    <property type="entry name" value="Y1_Tnp"/>
    <property type="match status" value="1"/>
</dbReference>
<dbReference type="GO" id="GO:0006313">
    <property type="term" value="P:DNA transposition"/>
    <property type="evidence" value="ECO:0007669"/>
    <property type="project" value="InterPro"/>
</dbReference>
<keyword evidence="3" id="KW-1185">Reference proteome</keyword>
<dbReference type="GO" id="GO:0004803">
    <property type="term" value="F:transposase activity"/>
    <property type="evidence" value="ECO:0007669"/>
    <property type="project" value="InterPro"/>
</dbReference>
<organism evidence="2 3">
    <name type="scientific">Bradyrhizobium manausense</name>
    <dbReference type="NCBI Taxonomy" id="989370"/>
    <lineage>
        <taxon>Bacteria</taxon>
        <taxon>Pseudomonadati</taxon>
        <taxon>Pseudomonadota</taxon>
        <taxon>Alphaproteobacteria</taxon>
        <taxon>Hyphomicrobiales</taxon>
        <taxon>Nitrobacteraceae</taxon>
        <taxon>Bradyrhizobium</taxon>
    </lineage>
</organism>
<dbReference type="Gene3D" id="3.30.70.1290">
    <property type="entry name" value="Transposase IS200-like"/>
    <property type="match status" value="1"/>
</dbReference>
<sequence>MNRRLYQQTHSTWVCDYHIVWCPKYRGAVLKDTYIKQELKRMFKYIAQWKGCPIHQWHIGDEHLHLYLSIPPKYSAAYIVQVLKGKSSMWLKKKTKKFPQGTLCARGYFVSTVGLNEQQIRNYIKIQRHHQRDMPTLFSPPNGGQERNHRL</sequence>
<gene>
    <name evidence="2" type="ORF">AOQ71_10215</name>
</gene>
<dbReference type="PANTHER" id="PTHR33360:SF2">
    <property type="entry name" value="TRANSPOSASE FOR INSERTION SEQUENCE ELEMENT IS200"/>
    <property type="match status" value="1"/>
</dbReference>
<evidence type="ECO:0000313" key="3">
    <source>
        <dbReference type="Proteomes" id="UP000051936"/>
    </source>
</evidence>
<dbReference type="AlphaFoldDB" id="A0A0R3E7Q9"/>
<dbReference type="OrthoDB" id="9798161at2"/>
<dbReference type="RefSeq" id="WP_057745351.1">
    <property type="nucleotide sequence ID" value="NZ_LJYG01000044.1"/>
</dbReference>
<dbReference type="InterPro" id="IPR002686">
    <property type="entry name" value="Transposase_17"/>
</dbReference>
<dbReference type="STRING" id="989370.AOQ71_10215"/>
<dbReference type="SUPFAM" id="SSF143422">
    <property type="entry name" value="Transposase IS200-like"/>
    <property type="match status" value="1"/>
</dbReference>
<accession>A0A0R3E7Q9</accession>
<dbReference type="SMART" id="SM01321">
    <property type="entry name" value="Y1_Tnp"/>
    <property type="match status" value="1"/>
</dbReference>
<dbReference type="NCBIfam" id="NF033573">
    <property type="entry name" value="transpos_IS200"/>
    <property type="match status" value="1"/>
</dbReference>
<feature type="domain" description="Transposase IS200-like" evidence="1">
    <location>
        <begin position="12"/>
        <end position="127"/>
    </location>
</feature>
<name>A0A0R3E7Q9_9BRAD</name>
<dbReference type="EMBL" id="LJYG01000044">
    <property type="protein sequence ID" value="KRQ15365.1"/>
    <property type="molecule type" value="Genomic_DNA"/>
</dbReference>